<dbReference type="GO" id="GO:0000981">
    <property type="term" value="F:DNA-binding transcription factor activity, RNA polymerase II-specific"/>
    <property type="evidence" value="ECO:0007669"/>
    <property type="project" value="InterPro"/>
</dbReference>
<dbReference type="Gene3D" id="4.10.240.10">
    <property type="entry name" value="Zn(2)-C6 fungal-type DNA-binding domain"/>
    <property type="match status" value="1"/>
</dbReference>
<dbReference type="GO" id="GO:0008270">
    <property type="term" value="F:zinc ion binding"/>
    <property type="evidence" value="ECO:0007669"/>
    <property type="project" value="InterPro"/>
</dbReference>
<keyword evidence="8" id="KW-1185">Reference proteome</keyword>
<dbReference type="HOGENOM" id="CLU_026516_0_0_1"/>
<feature type="compositionally biased region" description="Basic and acidic residues" evidence="5">
    <location>
        <begin position="90"/>
        <end position="100"/>
    </location>
</feature>
<evidence type="ECO:0000256" key="2">
    <source>
        <dbReference type="ARBA" id="ARBA00023015"/>
    </source>
</evidence>
<dbReference type="PANTHER" id="PTHR47424">
    <property type="entry name" value="REGULATORY PROTEIN GAL4"/>
    <property type="match status" value="1"/>
</dbReference>
<dbReference type="PROSITE" id="PS00463">
    <property type="entry name" value="ZN2_CY6_FUNGAL_1"/>
    <property type="match status" value="1"/>
</dbReference>
<keyword evidence="4" id="KW-0539">Nucleus</keyword>
<dbReference type="SMART" id="SM00066">
    <property type="entry name" value="GAL4"/>
    <property type="match status" value="1"/>
</dbReference>
<dbReference type="PANTHER" id="PTHR47424:SF14">
    <property type="entry name" value="ZINC FINGER PROTEIN GRT1"/>
    <property type="match status" value="1"/>
</dbReference>
<sequence length="695" mass="77745">MEDQTTPSSTTGSIQKKRAPRACNICRARKVKCDGNLPCARCLDSRIDCLYPGGVKSRSSASIRSIAPKPLPRQQPLNSQTREAPQSNSRIDEDPVTNKKQQELRAGIGAFDDNTEAYQFYGPSSHFSFVQRLYQRIRRQGNAPLNVSRQVPEGLRKWGIERQIFTYGDEGSSSKNSVPDGSFLPKELGEAFISAYFTLMHPQGPILSERDVRQTWEALWTGPSYAPNQSKKLAQQKAILYMVLAIGARLTDHEPSSSDAWAQHFYDRAGVPTDSFEETSLLGTHLLLLRAMYGMQIGRPNMMYLYLGHASRSAMALGLHRAQVVAGNNSFLNTLRLTFWTTFYMERMVSMFTGRPSCFVDESIDTPHPTDCQHAEDGSQNIEYAYIRAMAALGKISERIMACHYSPTKPTRVSDLTEVNRVNNECSGALNELLETLPPYLHFFDDKTPIGETWQEVQRICLGATYHIACILMMRPALVYVTFFESKQQAQDSIGDRIDIQRDIKRTVSSAKDLISLVHDGFFNRCLAMRRDGNMVYFIVSACLVLLFDVLDTETTSAHATEVFQEVEKGLKCLDQIDHIGSTTGRAISLDVMKIAKDALKSTEPTTHLGTNLMESFTWLNNEMFDQAPYDSASSWLYNSLEMPSFDYSTVGMTDLFGPNGGADLMVPMAFDMMGQGLQVADGNYVPSQTAPQNQ</sequence>
<evidence type="ECO:0000259" key="6">
    <source>
        <dbReference type="PROSITE" id="PS50048"/>
    </source>
</evidence>
<evidence type="ECO:0000313" key="7">
    <source>
        <dbReference type="EMBL" id="KEQ65456.1"/>
    </source>
</evidence>
<dbReference type="CDD" id="cd00067">
    <property type="entry name" value="GAL4"/>
    <property type="match status" value="1"/>
</dbReference>
<dbReference type="InterPro" id="IPR001138">
    <property type="entry name" value="Zn2Cys6_DnaBD"/>
</dbReference>
<dbReference type="GeneID" id="63919387"/>
<keyword evidence="3" id="KW-0804">Transcription</keyword>
<dbReference type="Proteomes" id="UP000030672">
    <property type="component" value="Unassembled WGS sequence"/>
</dbReference>
<dbReference type="RefSeq" id="XP_040882479.1">
    <property type="nucleotide sequence ID" value="XM_041026014.1"/>
</dbReference>
<accession>A0A074WSR9</accession>
<feature type="compositionally biased region" description="Low complexity" evidence="5">
    <location>
        <begin position="56"/>
        <end position="68"/>
    </location>
</feature>
<dbReference type="Pfam" id="PF00172">
    <property type="entry name" value="Zn_clus"/>
    <property type="match status" value="1"/>
</dbReference>
<evidence type="ECO:0000256" key="5">
    <source>
        <dbReference type="SAM" id="MobiDB-lite"/>
    </source>
</evidence>
<dbReference type="GO" id="GO:0006351">
    <property type="term" value="P:DNA-templated transcription"/>
    <property type="evidence" value="ECO:0007669"/>
    <property type="project" value="InterPro"/>
</dbReference>
<evidence type="ECO:0000256" key="4">
    <source>
        <dbReference type="ARBA" id="ARBA00023242"/>
    </source>
</evidence>
<feature type="compositionally biased region" description="Polar residues" evidence="5">
    <location>
        <begin position="75"/>
        <end position="89"/>
    </location>
</feature>
<name>A0A074WSR9_AURM1</name>
<feature type="region of interest" description="Disordered" evidence="5">
    <location>
        <begin position="55"/>
        <end position="100"/>
    </location>
</feature>
<dbReference type="SUPFAM" id="SSF57701">
    <property type="entry name" value="Zn2/Cys6 DNA-binding domain"/>
    <property type="match status" value="1"/>
</dbReference>
<organism evidence="7 8">
    <name type="scientific">Aureobasidium melanogenum (strain CBS 110374)</name>
    <name type="common">Aureobasidium pullulans var. melanogenum</name>
    <dbReference type="NCBI Taxonomy" id="1043003"/>
    <lineage>
        <taxon>Eukaryota</taxon>
        <taxon>Fungi</taxon>
        <taxon>Dikarya</taxon>
        <taxon>Ascomycota</taxon>
        <taxon>Pezizomycotina</taxon>
        <taxon>Dothideomycetes</taxon>
        <taxon>Dothideomycetidae</taxon>
        <taxon>Dothideales</taxon>
        <taxon>Saccotheciaceae</taxon>
        <taxon>Aureobasidium</taxon>
    </lineage>
</organism>
<protein>
    <recommendedName>
        <fullName evidence="6">Zn(2)-C6 fungal-type domain-containing protein</fullName>
    </recommendedName>
</protein>
<dbReference type="AlphaFoldDB" id="A0A074WSR9"/>
<evidence type="ECO:0000313" key="8">
    <source>
        <dbReference type="Proteomes" id="UP000030672"/>
    </source>
</evidence>
<dbReference type="GO" id="GO:0003677">
    <property type="term" value="F:DNA binding"/>
    <property type="evidence" value="ECO:0007669"/>
    <property type="project" value="InterPro"/>
</dbReference>
<dbReference type="CDD" id="cd12148">
    <property type="entry name" value="fungal_TF_MHR"/>
    <property type="match status" value="1"/>
</dbReference>
<dbReference type="EMBL" id="KL584827">
    <property type="protein sequence ID" value="KEQ65456.1"/>
    <property type="molecule type" value="Genomic_DNA"/>
</dbReference>
<keyword evidence="1" id="KW-0479">Metal-binding</keyword>
<feature type="domain" description="Zn(2)-C6 fungal-type" evidence="6">
    <location>
        <begin position="22"/>
        <end position="51"/>
    </location>
</feature>
<dbReference type="InterPro" id="IPR036864">
    <property type="entry name" value="Zn2-C6_fun-type_DNA-bd_sf"/>
</dbReference>
<evidence type="ECO:0000256" key="1">
    <source>
        <dbReference type="ARBA" id="ARBA00022723"/>
    </source>
</evidence>
<gene>
    <name evidence="7" type="ORF">M437DRAFT_73374</name>
</gene>
<dbReference type="Pfam" id="PF04082">
    <property type="entry name" value="Fungal_trans"/>
    <property type="match status" value="1"/>
</dbReference>
<keyword evidence="2" id="KW-0805">Transcription regulation</keyword>
<dbReference type="InterPro" id="IPR051127">
    <property type="entry name" value="Fungal_SecMet_Regulators"/>
</dbReference>
<dbReference type="SMART" id="SM00906">
    <property type="entry name" value="Fungal_trans"/>
    <property type="match status" value="1"/>
</dbReference>
<proteinExistence type="predicted"/>
<dbReference type="InterPro" id="IPR007219">
    <property type="entry name" value="XnlR_reg_dom"/>
</dbReference>
<dbReference type="PROSITE" id="PS50048">
    <property type="entry name" value="ZN2_CY6_FUNGAL_2"/>
    <property type="match status" value="1"/>
</dbReference>
<reference evidence="7 8" key="1">
    <citation type="journal article" date="2014" name="BMC Genomics">
        <title>Genome sequencing of four Aureobasidium pullulans varieties: biotechnological potential, stress tolerance, and description of new species.</title>
        <authorList>
            <person name="Gostin Ar C."/>
            <person name="Ohm R.A."/>
            <person name="Kogej T."/>
            <person name="Sonjak S."/>
            <person name="Turk M."/>
            <person name="Zajc J."/>
            <person name="Zalar P."/>
            <person name="Grube M."/>
            <person name="Sun H."/>
            <person name="Han J."/>
            <person name="Sharma A."/>
            <person name="Chiniquy J."/>
            <person name="Ngan C.Y."/>
            <person name="Lipzen A."/>
            <person name="Barry K."/>
            <person name="Grigoriev I.V."/>
            <person name="Gunde-Cimerman N."/>
        </authorList>
    </citation>
    <scope>NUCLEOTIDE SEQUENCE [LARGE SCALE GENOMIC DNA]</scope>
    <source>
        <strain evidence="7 8">CBS 110374</strain>
    </source>
</reference>
<dbReference type="STRING" id="1043003.A0A074WSR9"/>
<evidence type="ECO:0000256" key="3">
    <source>
        <dbReference type="ARBA" id="ARBA00023163"/>
    </source>
</evidence>